<dbReference type="Proteomes" id="UP001328107">
    <property type="component" value="Unassembled WGS sequence"/>
</dbReference>
<name>A0AAN5DA32_9BILA</name>
<comment type="caution">
    <text evidence="1">The sequence shown here is derived from an EMBL/GenBank/DDBJ whole genome shotgun (WGS) entry which is preliminary data.</text>
</comment>
<dbReference type="AlphaFoldDB" id="A0AAN5DA32"/>
<organism evidence="1 2">
    <name type="scientific">Pristionchus mayeri</name>
    <dbReference type="NCBI Taxonomy" id="1317129"/>
    <lineage>
        <taxon>Eukaryota</taxon>
        <taxon>Metazoa</taxon>
        <taxon>Ecdysozoa</taxon>
        <taxon>Nematoda</taxon>
        <taxon>Chromadorea</taxon>
        <taxon>Rhabditida</taxon>
        <taxon>Rhabditina</taxon>
        <taxon>Diplogasteromorpha</taxon>
        <taxon>Diplogasteroidea</taxon>
        <taxon>Neodiplogasteridae</taxon>
        <taxon>Pristionchus</taxon>
    </lineage>
</organism>
<accession>A0AAN5DA32</accession>
<keyword evidence="2" id="KW-1185">Reference proteome</keyword>
<feature type="non-terminal residue" evidence="1">
    <location>
        <position position="1"/>
    </location>
</feature>
<feature type="non-terminal residue" evidence="1">
    <location>
        <position position="81"/>
    </location>
</feature>
<sequence length="81" mass="8759">LQREQHLPISKDPAISTDNIFSSSPNAVIPSVLALSAIAFDLAFNNLESSLRDSVTFLSALLLVLKLTSPFLTHRALQIIG</sequence>
<evidence type="ECO:0000313" key="2">
    <source>
        <dbReference type="Proteomes" id="UP001328107"/>
    </source>
</evidence>
<evidence type="ECO:0000313" key="1">
    <source>
        <dbReference type="EMBL" id="GMR58817.1"/>
    </source>
</evidence>
<reference evidence="2" key="1">
    <citation type="submission" date="2022-10" db="EMBL/GenBank/DDBJ databases">
        <title>Genome assembly of Pristionchus species.</title>
        <authorList>
            <person name="Yoshida K."/>
            <person name="Sommer R.J."/>
        </authorList>
    </citation>
    <scope>NUCLEOTIDE SEQUENCE [LARGE SCALE GENOMIC DNA]</scope>
    <source>
        <strain evidence="2">RS5460</strain>
    </source>
</reference>
<dbReference type="EMBL" id="BTRK01000006">
    <property type="protein sequence ID" value="GMR58817.1"/>
    <property type="molecule type" value="Genomic_DNA"/>
</dbReference>
<protein>
    <submittedName>
        <fullName evidence="1">Uncharacterized protein</fullName>
    </submittedName>
</protein>
<proteinExistence type="predicted"/>
<gene>
    <name evidence="1" type="ORF">PMAYCL1PPCAC_29012</name>
</gene>